<reference evidence="1 2" key="1">
    <citation type="submission" date="2021-07" db="EMBL/GenBank/DDBJ databases">
        <title>Actinomadura sp. PM05-2 isolated from lichen.</title>
        <authorList>
            <person name="Somphong A."/>
            <person name="Phongsopitanun W."/>
            <person name="Tanasupawat S."/>
            <person name="Peongsungnone V."/>
        </authorList>
    </citation>
    <scope>NUCLEOTIDE SEQUENCE [LARGE SCALE GENOMIC DNA]</scope>
    <source>
        <strain evidence="1 2">PM05-2</strain>
    </source>
</reference>
<keyword evidence="2" id="KW-1185">Reference proteome</keyword>
<gene>
    <name evidence="1" type="ORF">K1Y72_33170</name>
</gene>
<proteinExistence type="predicted"/>
<sequence>MPDAEPTTGPTTAAPSLVTPLAAASLSSALDSPDYPRLVARLRHLDGCRQPVHLRGHVEHRDPLTGRLLHRYTTTREPGGVLRVACKTRRASRCPSCAETYRADTYQLIRAGLAGGKGVPDSVTTHPAAFVTLTAPSFGTVHTRRESGGAVAPCHPRRNAAPCPHGVRLSCTVRHGADDPRLGTPLCPDGYDRTGTVLFNALAPELWRRFTLALRRRLARAAGLTLAELREQTTVSFAKVSEYQRRGLVHFHAVIRLDGPDGPASPPPAWAAFALLADAVRHAAPAVTATPPAAPGVPARSFAWGRQLDIRPITTTGHLTDTAVAGYIAKYATKAAECVGTLDRRVRPGENLAALHITDHARRLIAECLRLGALPELAGLRLAEWAHMLGFRGHFSTKSRRYSTTLGALRSARATHNQHRHDDITTGRLPLDDDQVLTVAHWAYAGRGLTPGEALLSAALTGKPLPALFSDERGSECPSSS</sequence>
<organism evidence="1 2">
    <name type="scientific">Actinomadura parmotrematis</name>
    <dbReference type="NCBI Taxonomy" id="2864039"/>
    <lineage>
        <taxon>Bacteria</taxon>
        <taxon>Bacillati</taxon>
        <taxon>Actinomycetota</taxon>
        <taxon>Actinomycetes</taxon>
        <taxon>Streptosporangiales</taxon>
        <taxon>Thermomonosporaceae</taxon>
        <taxon>Actinomadura</taxon>
    </lineage>
</organism>
<dbReference type="EMBL" id="JAIBOA010000032">
    <property type="protein sequence ID" value="MBW8487250.1"/>
    <property type="molecule type" value="Genomic_DNA"/>
</dbReference>
<name>A0ABS7G3E5_9ACTN</name>
<dbReference type="Pfam" id="PF20199">
    <property type="entry name" value="RepSA"/>
    <property type="match status" value="1"/>
</dbReference>
<dbReference type="RefSeq" id="WP_220170489.1">
    <property type="nucleotide sequence ID" value="NZ_JAIBOA010000032.1"/>
</dbReference>
<evidence type="ECO:0000313" key="2">
    <source>
        <dbReference type="Proteomes" id="UP000774570"/>
    </source>
</evidence>
<dbReference type="InterPro" id="IPR046828">
    <property type="entry name" value="RepSA"/>
</dbReference>
<comment type="caution">
    <text evidence="1">The sequence shown here is derived from an EMBL/GenBank/DDBJ whole genome shotgun (WGS) entry which is preliminary data.</text>
</comment>
<evidence type="ECO:0000313" key="1">
    <source>
        <dbReference type="EMBL" id="MBW8487250.1"/>
    </source>
</evidence>
<dbReference type="Proteomes" id="UP000774570">
    <property type="component" value="Unassembled WGS sequence"/>
</dbReference>
<accession>A0ABS7G3E5</accession>
<protein>
    <submittedName>
        <fullName evidence="1">Replication initiation protein</fullName>
    </submittedName>
</protein>